<keyword evidence="4" id="KW-0808">Transferase</keyword>
<evidence type="ECO:0000256" key="3">
    <source>
        <dbReference type="ARBA" id="ARBA00012485"/>
    </source>
</evidence>
<reference evidence="9 10" key="1">
    <citation type="journal article" date="2013" name="PLoS Genet.">
        <title>Distinctive expansion of potential virulence genes in the genome of the oomycete fish pathogen Saprolegnia parasitica.</title>
        <authorList>
            <person name="Jiang R.H."/>
            <person name="de Bruijn I."/>
            <person name="Haas B.J."/>
            <person name="Belmonte R."/>
            <person name="Lobach L."/>
            <person name="Christie J."/>
            <person name="van den Ackerveken G."/>
            <person name="Bottin A."/>
            <person name="Bulone V."/>
            <person name="Diaz-Moreno S.M."/>
            <person name="Dumas B."/>
            <person name="Fan L."/>
            <person name="Gaulin E."/>
            <person name="Govers F."/>
            <person name="Grenville-Briggs L.J."/>
            <person name="Horner N.R."/>
            <person name="Levin J.Z."/>
            <person name="Mammella M."/>
            <person name="Meijer H.J."/>
            <person name="Morris P."/>
            <person name="Nusbaum C."/>
            <person name="Oome S."/>
            <person name="Phillips A.J."/>
            <person name="van Rooyen D."/>
            <person name="Rzeszutek E."/>
            <person name="Saraiva M."/>
            <person name="Secombes C.J."/>
            <person name="Seidl M.F."/>
            <person name="Snel B."/>
            <person name="Stassen J.H."/>
            <person name="Sykes S."/>
            <person name="Tripathy S."/>
            <person name="van den Berg H."/>
            <person name="Vega-Arreguin J.C."/>
            <person name="Wawra S."/>
            <person name="Young S.K."/>
            <person name="Zeng Q."/>
            <person name="Dieguez-Uribeondo J."/>
            <person name="Russ C."/>
            <person name="Tyler B.M."/>
            <person name="van West P."/>
        </authorList>
    </citation>
    <scope>NUCLEOTIDE SEQUENCE [LARGE SCALE GENOMIC DNA]</scope>
    <source>
        <strain evidence="9 10">CBS 223.65</strain>
    </source>
</reference>
<proteinExistence type="inferred from homology"/>
<dbReference type="Gene3D" id="1.25.10.10">
    <property type="entry name" value="Leucine-rich Repeat Variant"/>
    <property type="match status" value="1"/>
</dbReference>
<dbReference type="SUPFAM" id="SSF56204">
    <property type="entry name" value="Hect, E3 ligase catalytic domain"/>
    <property type="match status" value="1"/>
</dbReference>
<dbReference type="OrthoDB" id="271273at2759"/>
<keyword evidence="5 6" id="KW-0833">Ubl conjugation pathway</keyword>
<dbReference type="PANTHER" id="PTHR45670:SF1">
    <property type="entry name" value="E3 UBIQUITIN-PROTEIN LIGASE HECTD1"/>
    <property type="match status" value="1"/>
</dbReference>
<dbReference type="OMA" id="FFTIHAQ"/>
<dbReference type="InterPro" id="IPR045322">
    <property type="entry name" value="HECTD1/TRIP12-like"/>
</dbReference>
<dbReference type="InterPro" id="IPR016024">
    <property type="entry name" value="ARM-type_fold"/>
</dbReference>
<feature type="active site" description="Glycyl thioester intermediate" evidence="6">
    <location>
        <position position="1378"/>
    </location>
</feature>
<evidence type="ECO:0000256" key="7">
    <source>
        <dbReference type="SAM" id="MobiDB-lite"/>
    </source>
</evidence>
<dbReference type="Gene3D" id="3.90.1750.10">
    <property type="entry name" value="Hect, E3 ligase catalytic domains"/>
    <property type="match status" value="2"/>
</dbReference>
<dbReference type="GO" id="GO:0043161">
    <property type="term" value="P:proteasome-mediated ubiquitin-dependent protein catabolic process"/>
    <property type="evidence" value="ECO:0007669"/>
    <property type="project" value="TreeGrafter"/>
</dbReference>
<evidence type="ECO:0000256" key="5">
    <source>
        <dbReference type="ARBA" id="ARBA00022786"/>
    </source>
</evidence>
<dbReference type="GO" id="GO:0061630">
    <property type="term" value="F:ubiquitin protein ligase activity"/>
    <property type="evidence" value="ECO:0007669"/>
    <property type="project" value="UniProtKB-EC"/>
</dbReference>
<dbReference type="GeneID" id="24127006"/>
<feature type="domain" description="HECT" evidence="8">
    <location>
        <begin position="1116"/>
        <end position="1411"/>
    </location>
</feature>
<dbReference type="SUPFAM" id="SSF48371">
    <property type="entry name" value="ARM repeat"/>
    <property type="match status" value="1"/>
</dbReference>
<dbReference type="InterPro" id="IPR057948">
    <property type="entry name" value="TPR_TRIP12_N"/>
</dbReference>
<comment type="similarity">
    <text evidence="2">Belongs to the UPL family. K-HECT subfamily.</text>
</comment>
<evidence type="ECO:0000256" key="2">
    <source>
        <dbReference type="ARBA" id="ARBA00006331"/>
    </source>
</evidence>
<dbReference type="EMBL" id="KK583200">
    <property type="protein sequence ID" value="KDO30667.1"/>
    <property type="molecule type" value="Genomic_DNA"/>
</dbReference>
<dbReference type="PANTHER" id="PTHR45670">
    <property type="entry name" value="E3 UBIQUITIN-PROTEIN LIGASE TRIP12"/>
    <property type="match status" value="1"/>
</dbReference>
<dbReference type="VEuPathDB" id="FungiDB:SPRG_04568"/>
<dbReference type="InterPro" id="IPR035983">
    <property type="entry name" value="Hect_E3_ubiquitin_ligase"/>
</dbReference>
<sequence>MSDNEDESMSEHELLRTLRALSQQTTDLPQALRGLLGQLGTDLPIFGLNPQYCDLLERIKPGSPVNVQTASLADLVEMLSMTTEEMLTIAGFDLQAFVPVLAALIQSPATIDVLLHASRALAGLLDMYTSPTVLDLALQSDVVASLCEKLLNMEYMDVAEIALRMLERIATSTADGVRSLVLEENALVALLQFVDFFSTDVQRGAARTAALLCTAVPDASWTHVEAALPLLHNLTKSYDAQIVGSGCEALQRLCDSPCVQATPSLLDLVVDPPLEAYLLEQLVTYTQARRPDNLAPTTYASLLHLFGAMCHLRESSSTVSNAAVRAVLLAVLSSPASSQLVDEALFFVGAILPAAHASSAYVEAVSGLVEAVLPSLFASYDATHDAKYLGQLHVLVTFLSHGVLRHDRLICHFVAASVQRNDPNEMALAEALLVLAMTHAPSVYAPVFVRDGVVEALAANPTYAPLVTTLFASAPTTSAVLDALRHIVSMDNADAAWQHLHTLLAKETPTPYELRASGLVPSLLTRLPSSAAAFTQWPLLASVLRDAIGVEVQNLQVSNDATLTGLGSTLPMVELLGQHLKMRLRAESSTKPLDAVVLVEPLARIETLEEFVADKVFGKADPVRAEDASTNDDEPDTFGPKPPSRMQVLLGGKPVSSEWTVIEALVRSAPRGSPVDVGALWQAPQVLAFVPRGATDGDSVDAIDAMSETPAAENTATTSSLWAYLDLLAVLAKEAPTVDVAQPAVAAYVDMCLLQPMRVVLQLLPWSCRRIVNDYAFILPRETKLHYLYGTRFGPARALQYLGRTLWKRAVRRPSGSPDTALSTAISRVAKLPRLKVRVARAKLLASASKLLHAYGGMKAIIEIEYLGEVGTGLGPTTEFFSLVSREVQAQHLRLWRHDGPMTERKVSIDDDKALTAHAMPVRGYHRIAVLHCPSCAVVSFPHCTNCKSLCTGNDGVCASCDAPPSMTCATSSCEAKEMTLSFWILSNDEVAYLARAYPRQKASIRHPVLKCSHCHTVSFPGTDSGIVVLNGDRMVSRSGRRMYERDYRAVTKHVSALCEGTPLRQINVQLDKSAVDVLVALGPTTPEVLDTQVDGLGIDASFNADVSMVHAPQGLYPAPLPSSDEHKATVLGWFTFLGKLVAQALLDERLLDLPLARPFVLALLGESLVGDIDAALAHARAVDPAIGASLDYLHTHRDDPAIDEMGLSFVLLGNADVELCEGGAAVAVTRGNVAEFVRASLEMLLESSIHDQVAAFRAGFGSLVPMDALYCLSADDWLALLSDPTTELWPGGADELQAHMVCDHGYTSESRAIRWLVQVLTELTPDDQRLFVRFVTGSHRLPLGGLGKLSPTLTVVRKLSPDESSASDEMLPSASTCTNYLKLPDYSSIDILRSKLLYCIREGQLSFHLS</sequence>
<keyword evidence="10" id="KW-1185">Reference proteome</keyword>
<dbReference type="RefSeq" id="XP_012198371.1">
    <property type="nucleotide sequence ID" value="XM_012342981.1"/>
</dbReference>
<evidence type="ECO:0000256" key="6">
    <source>
        <dbReference type="PROSITE-ProRule" id="PRU00104"/>
    </source>
</evidence>
<dbReference type="GO" id="GO:0000209">
    <property type="term" value="P:protein polyubiquitination"/>
    <property type="evidence" value="ECO:0007669"/>
    <property type="project" value="TreeGrafter"/>
</dbReference>
<dbReference type="STRING" id="695850.A0A067CV89"/>
<dbReference type="InterPro" id="IPR011989">
    <property type="entry name" value="ARM-like"/>
</dbReference>
<dbReference type="SMART" id="SM00119">
    <property type="entry name" value="HECTc"/>
    <property type="match status" value="1"/>
</dbReference>
<name>A0A067CV89_SAPPC</name>
<dbReference type="EC" id="2.3.2.26" evidence="3"/>
<gene>
    <name evidence="9" type="ORF">SPRG_04568</name>
</gene>
<evidence type="ECO:0000313" key="10">
    <source>
        <dbReference type="Proteomes" id="UP000030745"/>
    </source>
</evidence>
<dbReference type="Pfam" id="PF25579">
    <property type="entry name" value="TPR_TRIP12_N"/>
    <property type="match status" value="1"/>
</dbReference>
<evidence type="ECO:0000259" key="8">
    <source>
        <dbReference type="PROSITE" id="PS50237"/>
    </source>
</evidence>
<organism evidence="9 10">
    <name type="scientific">Saprolegnia parasitica (strain CBS 223.65)</name>
    <dbReference type="NCBI Taxonomy" id="695850"/>
    <lineage>
        <taxon>Eukaryota</taxon>
        <taxon>Sar</taxon>
        <taxon>Stramenopiles</taxon>
        <taxon>Oomycota</taxon>
        <taxon>Saprolegniomycetes</taxon>
        <taxon>Saprolegniales</taxon>
        <taxon>Saprolegniaceae</taxon>
        <taxon>Saprolegnia</taxon>
    </lineage>
</organism>
<dbReference type="Proteomes" id="UP000030745">
    <property type="component" value="Unassembled WGS sequence"/>
</dbReference>
<dbReference type="Gene3D" id="3.30.2160.10">
    <property type="entry name" value="Hect, E3 ligase catalytic domain"/>
    <property type="match status" value="1"/>
</dbReference>
<accession>A0A067CV89</accession>
<dbReference type="Gene3D" id="3.30.2410.10">
    <property type="entry name" value="Hect, E3 ligase catalytic domain"/>
    <property type="match status" value="1"/>
</dbReference>
<protein>
    <recommendedName>
        <fullName evidence="3">HECT-type E3 ubiquitin transferase</fullName>
        <ecNumber evidence="3">2.3.2.26</ecNumber>
    </recommendedName>
</protein>
<evidence type="ECO:0000256" key="4">
    <source>
        <dbReference type="ARBA" id="ARBA00022679"/>
    </source>
</evidence>
<evidence type="ECO:0000313" key="9">
    <source>
        <dbReference type="EMBL" id="KDO30667.1"/>
    </source>
</evidence>
<feature type="region of interest" description="Disordered" evidence="7">
    <location>
        <begin position="623"/>
        <end position="642"/>
    </location>
</feature>
<dbReference type="InterPro" id="IPR000569">
    <property type="entry name" value="HECT_dom"/>
</dbReference>
<dbReference type="PROSITE" id="PS50237">
    <property type="entry name" value="HECT"/>
    <property type="match status" value="1"/>
</dbReference>
<dbReference type="Pfam" id="PF00632">
    <property type="entry name" value="HECT"/>
    <property type="match status" value="1"/>
</dbReference>
<evidence type="ECO:0000256" key="1">
    <source>
        <dbReference type="ARBA" id="ARBA00000885"/>
    </source>
</evidence>
<dbReference type="KEGG" id="spar:SPRG_04568"/>
<comment type="catalytic activity">
    <reaction evidence="1">
        <text>S-ubiquitinyl-[E2 ubiquitin-conjugating enzyme]-L-cysteine + [acceptor protein]-L-lysine = [E2 ubiquitin-conjugating enzyme]-L-cysteine + N(6)-ubiquitinyl-[acceptor protein]-L-lysine.</text>
        <dbReference type="EC" id="2.3.2.26"/>
    </reaction>
</comment>